<dbReference type="InterPro" id="IPR036322">
    <property type="entry name" value="WD40_repeat_dom_sf"/>
</dbReference>
<evidence type="ECO:0000259" key="5">
    <source>
        <dbReference type="Pfam" id="PF08366"/>
    </source>
</evidence>
<dbReference type="GO" id="GO:0006887">
    <property type="term" value="P:exocytosis"/>
    <property type="evidence" value="ECO:0007669"/>
    <property type="project" value="UniProtKB-KW"/>
</dbReference>
<dbReference type="GO" id="GO:0005886">
    <property type="term" value="C:plasma membrane"/>
    <property type="evidence" value="ECO:0007669"/>
    <property type="project" value="TreeGrafter"/>
</dbReference>
<dbReference type="GO" id="GO:0031201">
    <property type="term" value="C:SNARE complex"/>
    <property type="evidence" value="ECO:0007669"/>
    <property type="project" value="TreeGrafter"/>
</dbReference>
<feature type="compositionally biased region" description="Polar residues" evidence="4">
    <location>
        <begin position="251"/>
        <end position="264"/>
    </location>
</feature>
<feature type="domain" description="Lethal giant larvae homologue 2" evidence="5">
    <location>
        <begin position="304"/>
        <end position="362"/>
    </location>
</feature>
<evidence type="ECO:0000313" key="6">
    <source>
        <dbReference type="EMBL" id="THD22778.1"/>
    </source>
</evidence>
<dbReference type="Pfam" id="PF00400">
    <property type="entry name" value="WD40"/>
    <property type="match status" value="1"/>
</dbReference>
<dbReference type="Proteomes" id="UP000230066">
    <property type="component" value="Unassembled WGS sequence"/>
</dbReference>
<evidence type="ECO:0000256" key="3">
    <source>
        <dbReference type="PROSITE-ProRule" id="PRU00221"/>
    </source>
</evidence>
<comment type="similarity">
    <text evidence="1">Belongs to the WD repeat L(2)GL family.</text>
</comment>
<feature type="region of interest" description="Disordered" evidence="4">
    <location>
        <begin position="589"/>
        <end position="619"/>
    </location>
</feature>
<dbReference type="Gene3D" id="2.130.10.10">
    <property type="entry name" value="YVTN repeat-like/Quinoprotein amine dehydrogenase"/>
    <property type="match status" value="2"/>
</dbReference>
<evidence type="ECO:0000256" key="1">
    <source>
        <dbReference type="ARBA" id="ARBA00008070"/>
    </source>
</evidence>
<keyword evidence="7" id="KW-1185">Reference proteome</keyword>
<dbReference type="GO" id="GO:0006893">
    <property type="term" value="P:Golgi to plasma membrane transport"/>
    <property type="evidence" value="ECO:0007669"/>
    <property type="project" value="TreeGrafter"/>
</dbReference>
<dbReference type="PROSITE" id="PS50082">
    <property type="entry name" value="WD_REPEATS_2"/>
    <property type="match status" value="1"/>
</dbReference>
<keyword evidence="2" id="KW-0268">Exocytosis</keyword>
<name>A0A4E0RNV4_FASHE</name>
<proteinExistence type="inferred from homology"/>
<accession>A0A4E0RNV4</accession>
<dbReference type="PANTHER" id="PTHR10241">
    <property type="entry name" value="LETHAL 2 GIANT LARVAE PROTEIN"/>
    <property type="match status" value="1"/>
</dbReference>
<feature type="region of interest" description="Disordered" evidence="4">
    <location>
        <begin position="251"/>
        <end position="295"/>
    </location>
</feature>
<feature type="compositionally biased region" description="Polar residues" evidence="4">
    <location>
        <begin position="409"/>
        <end position="424"/>
    </location>
</feature>
<organism evidence="6 7">
    <name type="scientific">Fasciola hepatica</name>
    <name type="common">Liver fluke</name>
    <dbReference type="NCBI Taxonomy" id="6192"/>
    <lineage>
        <taxon>Eukaryota</taxon>
        <taxon>Metazoa</taxon>
        <taxon>Spiralia</taxon>
        <taxon>Lophotrochozoa</taxon>
        <taxon>Platyhelminthes</taxon>
        <taxon>Trematoda</taxon>
        <taxon>Digenea</taxon>
        <taxon>Plagiorchiida</taxon>
        <taxon>Echinostomata</taxon>
        <taxon>Echinostomatoidea</taxon>
        <taxon>Fasciolidae</taxon>
        <taxon>Fasciola</taxon>
    </lineage>
</organism>
<dbReference type="AlphaFoldDB" id="A0A4E0RNV4"/>
<dbReference type="EMBL" id="JXXN02002532">
    <property type="protein sequence ID" value="THD22778.1"/>
    <property type="molecule type" value="Genomic_DNA"/>
</dbReference>
<dbReference type="SMART" id="SM00320">
    <property type="entry name" value="WD40"/>
    <property type="match status" value="4"/>
</dbReference>
<comment type="caution">
    <text evidence="6">The sequence shown here is derived from an EMBL/GenBank/DDBJ whole genome shotgun (WGS) entry which is preliminary data.</text>
</comment>
<dbReference type="GO" id="GO:0045159">
    <property type="term" value="F:myosin II binding"/>
    <property type="evidence" value="ECO:0007669"/>
    <property type="project" value="TreeGrafter"/>
</dbReference>
<feature type="region of interest" description="Disordered" evidence="4">
    <location>
        <begin position="710"/>
        <end position="736"/>
    </location>
</feature>
<evidence type="ECO:0000256" key="4">
    <source>
        <dbReference type="SAM" id="MobiDB-lite"/>
    </source>
</evidence>
<keyword evidence="3" id="KW-0853">WD repeat</keyword>
<protein>
    <submittedName>
        <fullName evidence="6">Syntaxin-binding protein 5</fullName>
    </submittedName>
</protein>
<gene>
    <name evidence="6" type="ORF">D915_006545</name>
</gene>
<evidence type="ECO:0000313" key="7">
    <source>
        <dbReference type="Proteomes" id="UP000230066"/>
    </source>
</evidence>
<feature type="compositionally biased region" description="Polar residues" evidence="4">
    <location>
        <begin position="716"/>
        <end position="736"/>
    </location>
</feature>
<feature type="region of interest" description="Disordered" evidence="4">
    <location>
        <begin position="401"/>
        <end position="427"/>
    </location>
</feature>
<dbReference type="InterPro" id="IPR013577">
    <property type="entry name" value="LLGL2"/>
</dbReference>
<dbReference type="PANTHER" id="PTHR10241:SF25">
    <property type="entry name" value="TOMOSYN, ISOFORM C"/>
    <property type="match status" value="1"/>
</dbReference>
<feature type="repeat" description="WD" evidence="3">
    <location>
        <begin position="438"/>
        <end position="460"/>
    </location>
</feature>
<dbReference type="SUPFAM" id="SSF50978">
    <property type="entry name" value="WD40 repeat-like"/>
    <property type="match status" value="1"/>
</dbReference>
<dbReference type="InterPro" id="IPR015943">
    <property type="entry name" value="WD40/YVTN_repeat-like_dom_sf"/>
</dbReference>
<sequence length="736" mass="80700">MPIRKKTVHRNLSLFFLSTLHPSSPNTYQFMDLVYRIQGGIISICQDDVVHLWNIRQKNPELVHSLQFKREHLTCGHVPVASTWMYLGTDKGNVHFVNVQRFVTSGYVINWNKAIDLSQSAHPGRVVQIAESPQDPNKLLIGYSSGFLTLWDLRTKAAEARFKYSDSLNGFSWHWDGKNFLTCHNHGILATWSCKQTQRPTSVGCPHAGGDALPDDCTCYEPIHRVEWLPSKNGDPLIVFSGGSRISGYGTSPTTQTISGSSSRPEALGTADNSVGLPDTLTDPGETRDSCSPSSFMAGSRASHLSLGVKRGKRLVVMQMDYQLIQFASLCASPFVSEMMDPYAVAVLLQHDLVVVDLLSPNLAIFENPYPMDLHSSPVTACLYLVDCPGDLVPAFYSVGSRGQRQRPGPNTSASNTTTESDAFSSREWPITGGEWGLSYNPYPELVLTGHADGSVRFWDASEVTLTPLYKVRTLRFFANSNARKTESQDTRHHGTGEPANYSVDSVNGHYCPVLLDTEDDPFAVRSIQFCPDSRLLLTASSTHVCLMHFCRREQAYEIPVMDINMAYDSLDDLVLGCVPGGDAFADDQLGSGPSGTMTKESTSTSSSGRNARCMQPSGSVSSAHSGYMVDRVINQIGQQLLNHLAVIHDFIKSPIDQLLEVHLKLTNPFRCNYLAVGNEYGVALLDYVNRVCLLSTAISDLCGPSDLFPRPPTNRSPGRAANSSSGLPTATDQVS</sequence>
<dbReference type="InterPro" id="IPR001680">
    <property type="entry name" value="WD40_rpt"/>
</dbReference>
<dbReference type="Pfam" id="PF08366">
    <property type="entry name" value="LLGL"/>
    <property type="match status" value="1"/>
</dbReference>
<dbReference type="GO" id="GO:0019905">
    <property type="term" value="F:syntaxin binding"/>
    <property type="evidence" value="ECO:0007669"/>
    <property type="project" value="TreeGrafter"/>
</dbReference>
<feature type="compositionally biased region" description="Low complexity" evidence="4">
    <location>
        <begin position="595"/>
        <end position="608"/>
    </location>
</feature>
<evidence type="ECO:0000256" key="2">
    <source>
        <dbReference type="ARBA" id="ARBA00022483"/>
    </source>
</evidence>
<dbReference type="GO" id="GO:0005096">
    <property type="term" value="F:GTPase activator activity"/>
    <property type="evidence" value="ECO:0007669"/>
    <property type="project" value="TreeGrafter"/>
</dbReference>
<reference evidence="6" key="1">
    <citation type="submission" date="2019-03" db="EMBL/GenBank/DDBJ databases">
        <title>Improved annotation for the trematode Fasciola hepatica.</title>
        <authorList>
            <person name="Choi Y.-J."/>
            <person name="Martin J."/>
            <person name="Mitreva M."/>
        </authorList>
    </citation>
    <scope>NUCLEOTIDE SEQUENCE [LARGE SCALE GENOMIC DNA]</scope>
</reference>